<organism evidence="2 3">
    <name type="scientific">Sneathiella marina</name>
    <dbReference type="NCBI Taxonomy" id="2950108"/>
    <lineage>
        <taxon>Bacteria</taxon>
        <taxon>Pseudomonadati</taxon>
        <taxon>Pseudomonadota</taxon>
        <taxon>Alphaproteobacteria</taxon>
        <taxon>Sneathiellales</taxon>
        <taxon>Sneathiellaceae</taxon>
        <taxon>Sneathiella</taxon>
    </lineage>
</organism>
<reference evidence="2" key="1">
    <citation type="submission" date="2022-06" db="EMBL/GenBank/DDBJ databases">
        <title>Sneathiella actinostolidae sp. nov., isolated from a sea anemonein the Western Pacific Ocean.</title>
        <authorList>
            <person name="Wei M.J."/>
        </authorList>
    </citation>
    <scope>NUCLEOTIDE SEQUENCE</scope>
    <source>
        <strain evidence="2">PHK-P5</strain>
    </source>
</reference>
<accession>A0ABY4W3S9</accession>
<keyword evidence="3" id="KW-1185">Reference proteome</keyword>
<dbReference type="Pfam" id="PF16156">
    <property type="entry name" value="DUF4864"/>
    <property type="match status" value="1"/>
</dbReference>
<dbReference type="EMBL" id="CP098747">
    <property type="protein sequence ID" value="USG61843.1"/>
    <property type="molecule type" value="Genomic_DNA"/>
</dbReference>
<gene>
    <name evidence="2" type="ORF">NBZ79_02500</name>
</gene>
<keyword evidence="1" id="KW-0732">Signal</keyword>
<evidence type="ECO:0000313" key="3">
    <source>
        <dbReference type="Proteomes" id="UP001056291"/>
    </source>
</evidence>
<dbReference type="InterPro" id="IPR032347">
    <property type="entry name" value="DUF4864"/>
</dbReference>
<evidence type="ECO:0000256" key="1">
    <source>
        <dbReference type="SAM" id="SignalP"/>
    </source>
</evidence>
<name>A0ABY4W3S9_9PROT</name>
<feature type="signal peptide" evidence="1">
    <location>
        <begin position="1"/>
        <end position="23"/>
    </location>
</feature>
<sequence>MRKIGTLFIATFFSLVCVIVAVAASADEIANEDAAAFQEIITSQIKAFQVDNADAAFAFATPKLQEIFRSPENFISMVKQGYAPVYRPKSFEFGPAELKNGQPTQIVTIVGPKGTLWAALYTFEQQSNGNWRISGVYLVKRPGAAT</sequence>
<evidence type="ECO:0000313" key="2">
    <source>
        <dbReference type="EMBL" id="USG61843.1"/>
    </source>
</evidence>
<dbReference type="RefSeq" id="WP_251935136.1">
    <property type="nucleotide sequence ID" value="NZ_CP098747.1"/>
</dbReference>
<protein>
    <submittedName>
        <fullName evidence="2">DUF4864 domain-containing protein</fullName>
    </submittedName>
</protein>
<feature type="chain" id="PRO_5045700435" evidence="1">
    <location>
        <begin position="24"/>
        <end position="146"/>
    </location>
</feature>
<proteinExistence type="predicted"/>
<dbReference type="Proteomes" id="UP001056291">
    <property type="component" value="Chromosome"/>
</dbReference>